<accession>A0A914S5L8</accession>
<keyword evidence="1" id="KW-1185">Reference proteome</keyword>
<protein>
    <submittedName>
        <fullName evidence="2">Uncharacterized protein</fullName>
    </submittedName>
</protein>
<evidence type="ECO:0000313" key="1">
    <source>
        <dbReference type="Proteomes" id="UP000887564"/>
    </source>
</evidence>
<proteinExistence type="predicted"/>
<reference evidence="2" key="1">
    <citation type="submission" date="2022-11" db="UniProtKB">
        <authorList>
            <consortium name="WormBaseParasite"/>
        </authorList>
    </citation>
    <scope>IDENTIFICATION</scope>
</reference>
<dbReference type="Proteomes" id="UP000887564">
    <property type="component" value="Unplaced"/>
</dbReference>
<sequence>MLIGNCILRGTERVLFHLILPANRAIEGANSQTLFGRALHRTTLQEFTNEQLRSCRRTNTL</sequence>
<dbReference type="WBParaSite" id="PEQ_0001363201-mRNA-1">
    <property type="protein sequence ID" value="PEQ_0001363201-mRNA-1"/>
    <property type="gene ID" value="PEQ_0001363201"/>
</dbReference>
<organism evidence="1 2">
    <name type="scientific">Parascaris equorum</name>
    <name type="common">Equine roundworm</name>
    <dbReference type="NCBI Taxonomy" id="6256"/>
    <lineage>
        <taxon>Eukaryota</taxon>
        <taxon>Metazoa</taxon>
        <taxon>Ecdysozoa</taxon>
        <taxon>Nematoda</taxon>
        <taxon>Chromadorea</taxon>
        <taxon>Rhabditida</taxon>
        <taxon>Spirurina</taxon>
        <taxon>Ascaridomorpha</taxon>
        <taxon>Ascaridoidea</taxon>
        <taxon>Ascarididae</taxon>
        <taxon>Parascaris</taxon>
    </lineage>
</organism>
<name>A0A914S5L8_PAREQ</name>
<dbReference type="AlphaFoldDB" id="A0A914S5L8"/>
<evidence type="ECO:0000313" key="2">
    <source>
        <dbReference type="WBParaSite" id="PEQ_0001363201-mRNA-1"/>
    </source>
</evidence>